<sequence>MDKIETAFAGMGDSGAHADIAETHIACLSCDTLIDISGLAHGERAKCPVCGDLLTEYRDDGVSRVVAFSVAAVILLAMACAYPFLSFKSAGLESVTTLPGTVIALYDYGMADLAFLVGSFIIAVPLLVLLLLLLLCTPLVTQRRAPWMIPVGRIVFALQHWCMVDVFLIGVIVSLVKIAAMATVVLGISFFAYAGFAICFTMAMASLDRLQFWLLVERLMRDQARG</sequence>
<dbReference type="Pfam" id="PF04403">
    <property type="entry name" value="PqiA"/>
    <property type="match status" value="1"/>
</dbReference>
<dbReference type="EMBL" id="QWEZ01000002">
    <property type="protein sequence ID" value="RRJ83432.1"/>
    <property type="molecule type" value="Genomic_DNA"/>
</dbReference>
<feature type="transmembrane region" description="Helical" evidence="1">
    <location>
        <begin position="65"/>
        <end position="85"/>
    </location>
</feature>
<dbReference type="RefSeq" id="WP_125018131.1">
    <property type="nucleotide sequence ID" value="NZ_QWEZ01000002.1"/>
</dbReference>
<keyword evidence="1" id="KW-1133">Transmembrane helix</keyword>
<protein>
    <submittedName>
        <fullName evidence="2">Paraquat-inducible protein A</fullName>
    </submittedName>
</protein>
<accession>A0A3P3VL12</accession>
<proteinExistence type="predicted"/>
<evidence type="ECO:0000313" key="2">
    <source>
        <dbReference type="EMBL" id="RRJ83432.1"/>
    </source>
</evidence>
<dbReference type="AlphaFoldDB" id="A0A3P3VL12"/>
<evidence type="ECO:0000256" key="1">
    <source>
        <dbReference type="SAM" id="Phobius"/>
    </source>
</evidence>
<keyword evidence="3" id="KW-1185">Reference proteome</keyword>
<dbReference type="InterPro" id="IPR007498">
    <property type="entry name" value="PqiA-like"/>
</dbReference>
<gene>
    <name evidence="2" type="ORF">D0544_16590</name>
</gene>
<keyword evidence="1" id="KW-0472">Membrane</keyword>
<keyword evidence="1" id="KW-0812">Transmembrane</keyword>
<feature type="transmembrane region" description="Helical" evidence="1">
    <location>
        <begin position="161"/>
        <end position="184"/>
    </location>
</feature>
<organism evidence="2 3">
    <name type="scientific">Aestuariirhabdus litorea</name>
    <dbReference type="NCBI Taxonomy" id="2528527"/>
    <lineage>
        <taxon>Bacteria</taxon>
        <taxon>Pseudomonadati</taxon>
        <taxon>Pseudomonadota</taxon>
        <taxon>Gammaproteobacteria</taxon>
        <taxon>Oceanospirillales</taxon>
        <taxon>Aestuariirhabdaceae</taxon>
        <taxon>Aestuariirhabdus</taxon>
    </lineage>
</organism>
<comment type="caution">
    <text evidence="2">The sequence shown here is derived from an EMBL/GenBank/DDBJ whole genome shotgun (WGS) entry which is preliminary data.</text>
</comment>
<dbReference type="Proteomes" id="UP000280792">
    <property type="component" value="Unassembled WGS sequence"/>
</dbReference>
<feature type="transmembrane region" description="Helical" evidence="1">
    <location>
        <begin position="113"/>
        <end position="140"/>
    </location>
</feature>
<evidence type="ECO:0000313" key="3">
    <source>
        <dbReference type="Proteomes" id="UP000280792"/>
    </source>
</evidence>
<reference evidence="2 3" key="1">
    <citation type="submission" date="2018-08" db="EMBL/GenBank/DDBJ databases">
        <authorList>
            <person name="Khan S.A."/>
        </authorList>
    </citation>
    <scope>NUCLEOTIDE SEQUENCE [LARGE SCALE GENOMIC DNA]</scope>
    <source>
        <strain evidence="2 3">GTF-13</strain>
    </source>
</reference>
<name>A0A3P3VL12_9GAMM</name>
<reference evidence="2 3" key="2">
    <citation type="submission" date="2018-12" db="EMBL/GenBank/DDBJ databases">
        <title>Simiduia agarivorans gen. nov., sp. nov., a marine, agarolytic bacterium isolated from shallow coastal water from Keelung, Taiwan.</title>
        <authorList>
            <person name="Shieh W.Y."/>
        </authorList>
    </citation>
    <scope>NUCLEOTIDE SEQUENCE [LARGE SCALE GENOMIC DNA]</scope>
    <source>
        <strain evidence="2 3">GTF-13</strain>
    </source>
</reference>